<dbReference type="Gramene" id="TRITD4Bv1G190600.6">
    <property type="protein sequence ID" value="TRITD4Bv1G190600.6"/>
    <property type="gene ID" value="TRITD4Bv1G190600"/>
</dbReference>
<dbReference type="PROSITE" id="PS50005">
    <property type="entry name" value="TPR"/>
    <property type="match status" value="1"/>
</dbReference>
<dbReference type="InterPro" id="IPR011990">
    <property type="entry name" value="TPR-like_helical_dom_sf"/>
</dbReference>
<dbReference type="PANTHER" id="PTHR44102">
    <property type="entry name" value="PROTEIN NPG1"/>
    <property type="match status" value="1"/>
</dbReference>
<keyword evidence="3" id="KW-1185">Reference proteome</keyword>
<organism evidence="2 3">
    <name type="scientific">Triticum turgidum subsp. durum</name>
    <name type="common">Durum wheat</name>
    <name type="synonym">Triticum durum</name>
    <dbReference type="NCBI Taxonomy" id="4567"/>
    <lineage>
        <taxon>Eukaryota</taxon>
        <taxon>Viridiplantae</taxon>
        <taxon>Streptophyta</taxon>
        <taxon>Embryophyta</taxon>
        <taxon>Tracheophyta</taxon>
        <taxon>Spermatophyta</taxon>
        <taxon>Magnoliopsida</taxon>
        <taxon>Liliopsida</taxon>
        <taxon>Poales</taxon>
        <taxon>Poaceae</taxon>
        <taxon>BOP clade</taxon>
        <taxon>Pooideae</taxon>
        <taxon>Triticodae</taxon>
        <taxon>Triticeae</taxon>
        <taxon>Triticinae</taxon>
        <taxon>Triticum</taxon>
    </lineage>
</organism>
<dbReference type="PANTHER" id="PTHR44102:SF10">
    <property type="match status" value="1"/>
</dbReference>
<dbReference type="EMBL" id="LT934118">
    <property type="protein sequence ID" value="VAI10503.1"/>
    <property type="molecule type" value="Genomic_DNA"/>
</dbReference>
<dbReference type="InterPro" id="IPR019734">
    <property type="entry name" value="TPR_rpt"/>
</dbReference>
<evidence type="ECO:0000313" key="3">
    <source>
        <dbReference type="Proteomes" id="UP000324705"/>
    </source>
</evidence>
<evidence type="ECO:0000256" key="1">
    <source>
        <dbReference type="PROSITE-ProRule" id="PRU00339"/>
    </source>
</evidence>
<name>A0A9R0TB24_TRITD</name>
<gene>
    <name evidence="2" type="ORF">TRITD_4Bv1G190600</name>
</gene>
<dbReference type="SMART" id="SM00028">
    <property type="entry name" value="TPR"/>
    <property type="match status" value="8"/>
</dbReference>
<dbReference type="InterPro" id="IPR043376">
    <property type="entry name" value="NPG1-like"/>
</dbReference>
<sequence>MAMQCLCSGEQANLVDELNPSNGEIELYAKNDGLREAELSLQEGGSLNYEEARALLAKVEYQQGHVEEALRVLDGINTAELIPMVKMSISRLARADPHSSYPPMSLHTVNLVMETIYLKTIALRDLGKFKEAAQECSMILDVIESALPPLRSQLDGSFVPRNNLEEAILLLMILLMKFNLKRLERDPTVMHHLTFALSISGRLKPLAGQFEKLLPGVLHSREWLYNVALCYLAEEDDLAALNLLKMILRFGEDSSCLKELLLTSKICSENVAHAEEGASYARRALASLDGGCDQLEVVADLLLGISLSHQARYAPSGTERASQQREALKVLGVAEKKMQGKDFRVLYNLSLENAEQRKLDAAALYAKKLLKLENGSELRSWLLVARITSAQKRFEDAESIVNAALDQTAKWCQGDLLQTKAKIQAANGQFKKAVETYTQLLAVIQLRKKSFNSGLFVLQGTKDDGSMETEAWYNLALLYLSLSQWRDTELCISKIKATSAYSPLAYHATGKLLEARGFLKEAFGAYSKALDLDPKHVPSLISAAIALRQLGGRPLRAARCLLTDALRLDRTNHVAWFNLGLTYEDEGGSSSAALEAAECFQAAALLEETAPAEPFR</sequence>
<protein>
    <submittedName>
        <fullName evidence="2">Uncharacterized protein</fullName>
    </submittedName>
</protein>
<dbReference type="AlphaFoldDB" id="A0A9R0TB24"/>
<dbReference type="SUPFAM" id="SSF48452">
    <property type="entry name" value="TPR-like"/>
    <property type="match status" value="2"/>
</dbReference>
<keyword evidence="1" id="KW-0802">TPR repeat</keyword>
<reference evidence="2 3" key="1">
    <citation type="submission" date="2017-09" db="EMBL/GenBank/DDBJ databases">
        <authorList>
            <consortium name="International Durum Wheat Genome Sequencing Consortium (IDWGSC)"/>
            <person name="Milanesi L."/>
        </authorList>
    </citation>
    <scope>NUCLEOTIDE SEQUENCE [LARGE SCALE GENOMIC DNA]</scope>
    <source>
        <strain evidence="3">cv. Svevo</strain>
    </source>
</reference>
<evidence type="ECO:0000313" key="2">
    <source>
        <dbReference type="EMBL" id="VAI10503.1"/>
    </source>
</evidence>
<dbReference type="Gene3D" id="1.25.40.10">
    <property type="entry name" value="Tetratricopeptide repeat domain"/>
    <property type="match status" value="2"/>
</dbReference>
<proteinExistence type="predicted"/>
<accession>A0A9R0TB24</accession>
<dbReference type="Proteomes" id="UP000324705">
    <property type="component" value="Chromosome 4B"/>
</dbReference>
<feature type="repeat" description="TPR" evidence="1">
    <location>
        <begin position="503"/>
        <end position="536"/>
    </location>
</feature>